<proteinExistence type="predicted"/>
<dbReference type="EMBL" id="JBHTLM010000013">
    <property type="protein sequence ID" value="MFD1178108.1"/>
    <property type="molecule type" value="Genomic_DNA"/>
</dbReference>
<dbReference type="Pfam" id="PF13649">
    <property type="entry name" value="Methyltransf_25"/>
    <property type="match status" value="1"/>
</dbReference>
<dbReference type="PANTHER" id="PTHR44068">
    <property type="entry name" value="ZGC:194242"/>
    <property type="match status" value="1"/>
</dbReference>
<feature type="domain" description="Methyltransferase" evidence="1">
    <location>
        <begin position="46"/>
        <end position="142"/>
    </location>
</feature>
<evidence type="ECO:0000259" key="1">
    <source>
        <dbReference type="Pfam" id="PF13649"/>
    </source>
</evidence>
<keyword evidence="3" id="KW-1185">Reference proteome</keyword>
<evidence type="ECO:0000313" key="2">
    <source>
        <dbReference type="EMBL" id="MFD1178108.1"/>
    </source>
</evidence>
<dbReference type="InterPro" id="IPR029063">
    <property type="entry name" value="SAM-dependent_MTases_sf"/>
</dbReference>
<keyword evidence="2" id="KW-0808">Transferase</keyword>
<dbReference type="Gene3D" id="3.40.50.150">
    <property type="entry name" value="Vaccinia Virus protein VP39"/>
    <property type="match status" value="1"/>
</dbReference>
<dbReference type="PANTHER" id="PTHR44068:SF11">
    <property type="entry name" value="GERANYL DIPHOSPHATE 2-C-METHYLTRANSFERASE"/>
    <property type="match status" value="1"/>
</dbReference>
<dbReference type="SUPFAM" id="SSF53335">
    <property type="entry name" value="S-adenosyl-L-methionine-dependent methyltransferases"/>
    <property type="match status" value="1"/>
</dbReference>
<dbReference type="InterPro" id="IPR050447">
    <property type="entry name" value="Erg6_SMT_methyltransf"/>
</dbReference>
<dbReference type="Proteomes" id="UP001597262">
    <property type="component" value="Unassembled WGS sequence"/>
</dbReference>
<organism evidence="2 3">
    <name type="scientific">Paenibacillus puldeungensis</name>
    <dbReference type="NCBI Taxonomy" id="696536"/>
    <lineage>
        <taxon>Bacteria</taxon>
        <taxon>Bacillati</taxon>
        <taxon>Bacillota</taxon>
        <taxon>Bacilli</taxon>
        <taxon>Bacillales</taxon>
        <taxon>Paenibacillaceae</taxon>
        <taxon>Paenibacillus</taxon>
    </lineage>
</organism>
<evidence type="ECO:0000313" key="3">
    <source>
        <dbReference type="Proteomes" id="UP001597262"/>
    </source>
</evidence>
<accession>A0ABW3RZY1</accession>
<keyword evidence="2" id="KW-0489">Methyltransferase</keyword>
<dbReference type="RefSeq" id="WP_379320546.1">
    <property type="nucleotide sequence ID" value="NZ_JBHTLM010000013.1"/>
</dbReference>
<comment type="caution">
    <text evidence="2">The sequence shown here is derived from an EMBL/GenBank/DDBJ whole genome shotgun (WGS) entry which is preliminary data.</text>
</comment>
<reference evidence="3" key="1">
    <citation type="journal article" date="2019" name="Int. J. Syst. Evol. Microbiol.">
        <title>The Global Catalogue of Microorganisms (GCM) 10K type strain sequencing project: providing services to taxonomists for standard genome sequencing and annotation.</title>
        <authorList>
            <consortium name="The Broad Institute Genomics Platform"/>
            <consortium name="The Broad Institute Genome Sequencing Center for Infectious Disease"/>
            <person name="Wu L."/>
            <person name="Ma J."/>
        </authorList>
    </citation>
    <scope>NUCLEOTIDE SEQUENCE [LARGE SCALE GENOMIC DNA]</scope>
    <source>
        <strain evidence="3">CCUG 59189</strain>
    </source>
</reference>
<dbReference type="InterPro" id="IPR041698">
    <property type="entry name" value="Methyltransf_25"/>
</dbReference>
<protein>
    <submittedName>
        <fullName evidence="2">Class I SAM-dependent methyltransferase</fullName>
        <ecNumber evidence="2">2.1.-.-</ecNumber>
    </submittedName>
</protein>
<dbReference type="EC" id="2.1.-.-" evidence="2"/>
<dbReference type="GO" id="GO:0008168">
    <property type="term" value="F:methyltransferase activity"/>
    <property type="evidence" value="ECO:0007669"/>
    <property type="project" value="UniProtKB-KW"/>
</dbReference>
<sequence length="307" mass="35888">MDTSSNEIWMNASNYDDWETSRPLLFRDDMREMFFKWFRVTSSDQVLDCGCGTGVLTRFIAKGLYNGFITGFDLSRHFVDYGNVKIKEEGLDDKARILREDGYNLSFDDNSFDVIVNHAYLGVLSDNVAGLKEMIRVCKHGGHVSASVSARSFPKINWDGDCPFPYRDQLNELLEKQERIYQKITTFSVLKQDSSWNVMRFPKMFSMCGLKNITFHPYASGFSYSDSYWPDDFKKYLIKTGVGREIEILEQERENPLYAENHFTNEEFNELIHLYNLKQDHLIENINNHENWDWNASMHYIVTGTKP</sequence>
<dbReference type="CDD" id="cd02440">
    <property type="entry name" value="AdoMet_MTases"/>
    <property type="match status" value="1"/>
</dbReference>
<dbReference type="GO" id="GO:0032259">
    <property type="term" value="P:methylation"/>
    <property type="evidence" value="ECO:0007669"/>
    <property type="project" value="UniProtKB-KW"/>
</dbReference>
<gene>
    <name evidence="2" type="ORF">ACFQ3W_17605</name>
</gene>
<name>A0ABW3RZY1_9BACL</name>